<evidence type="ECO:0000313" key="3">
    <source>
        <dbReference type="Proteomes" id="UP001454086"/>
    </source>
</evidence>
<dbReference type="Proteomes" id="UP001454086">
    <property type="component" value="Unassembled WGS sequence"/>
</dbReference>
<comment type="caution">
    <text evidence="2">The sequence shown here is derived from an EMBL/GenBank/DDBJ whole genome shotgun (WGS) entry which is preliminary data.</text>
</comment>
<keyword evidence="3" id="KW-1185">Reference proteome</keyword>
<dbReference type="InterPro" id="IPR046947">
    <property type="entry name" value="LytR-like"/>
</dbReference>
<feature type="domain" description="HTH LytTR-type" evidence="1">
    <location>
        <begin position="162"/>
        <end position="253"/>
    </location>
</feature>
<keyword evidence="2" id="KW-0238">DNA-binding</keyword>
<reference evidence="2 3" key="1">
    <citation type="submission" date="2024-03" db="EMBL/GenBank/DDBJ databases">
        <title>Human intestinal bacterial collection.</title>
        <authorList>
            <person name="Pauvert C."/>
            <person name="Hitch T.C.A."/>
            <person name="Clavel T."/>
        </authorList>
    </citation>
    <scope>NUCLEOTIDE SEQUENCE [LARGE SCALE GENOMIC DNA]</scope>
    <source>
        <strain evidence="2 3">CLA-SR-H021</strain>
    </source>
</reference>
<dbReference type="InterPro" id="IPR032710">
    <property type="entry name" value="NTF2-like_dom_sf"/>
</dbReference>
<name>A0ABV1D1D9_9FIRM</name>
<organism evidence="2 3">
    <name type="scientific">Enterocloster hominis</name>
    <name type="common">ex Hitch et al. 2024</name>
    <dbReference type="NCBI Taxonomy" id="1917870"/>
    <lineage>
        <taxon>Bacteria</taxon>
        <taxon>Bacillati</taxon>
        <taxon>Bacillota</taxon>
        <taxon>Clostridia</taxon>
        <taxon>Lachnospirales</taxon>
        <taxon>Lachnospiraceae</taxon>
        <taxon>Enterocloster</taxon>
    </lineage>
</organism>
<accession>A0ABV1D1D9</accession>
<dbReference type="EMBL" id="JBBMFM010000010">
    <property type="protein sequence ID" value="MEQ2424210.1"/>
    <property type="molecule type" value="Genomic_DNA"/>
</dbReference>
<sequence length="257" mass="30339">MKYHRYTEQEVIDRTKEAIHYFISKQINPFLEMLDGDFVWVGDYEPLYMKGITAFLESVKEEIQEQLPISITEEEYALLSHERRLWITYGRFTATINRQVSRIHFTLVWRQKNDRLLLLHANANHAKPMPQSDAQSRIFELPSCSRPPIHTTEAKKQAFRSLTGSIHYLLPEEIRYIKADNNVCQIFTTSGFFSCRSTLKKLTAPPFLRIHKSYLVNSSHLREICRYQATLLDGTKLPIGKEWYMDLKQWMMKNCND</sequence>
<evidence type="ECO:0000313" key="2">
    <source>
        <dbReference type="EMBL" id="MEQ2424210.1"/>
    </source>
</evidence>
<dbReference type="PROSITE" id="PS50930">
    <property type="entry name" value="HTH_LYTTR"/>
    <property type="match status" value="1"/>
</dbReference>
<dbReference type="Gene3D" id="3.10.450.50">
    <property type="match status" value="1"/>
</dbReference>
<proteinExistence type="predicted"/>
<dbReference type="PANTHER" id="PTHR37299">
    <property type="entry name" value="TRANSCRIPTIONAL REGULATOR-RELATED"/>
    <property type="match status" value="1"/>
</dbReference>
<dbReference type="RefSeq" id="WP_008719105.1">
    <property type="nucleotide sequence ID" value="NZ_JBBMFM010000010.1"/>
</dbReference>
<dbReference type="Pfam" id="PF04397">
    <property type="entry name" value="LytTR"/>
    <property type="match status" value="1"/>
</dbReference>
<dbReference type="PANTHER" id="PTHR37299:SF1">
    <property type="entry name" value="STAGE 0 SPORULATION PROTEIN A HOMOLOG"/>
    <property type="match status" value="1"/>
</dbReference>
<dbReference type="Gene3D" id="2.40.50.1020">
    <property type="entry name" value="LytTr DNA-binding domain"/>
    <property type="match status" value="1"/>
</dbReference>
<dbReference type="SMART" id="SM00850">
    <property type="entry name" value="LytTR"/>
    <property type="match status" value="1"/>
</dbReference>
<gene>
    <name evidence="2" type="ORF">WMQ36_04435</name>
</gene>
<dbReference type="InterPro" id="IPR007492">
    <property type="entry name" value="LytTR_DNA-bd_dom"/>
</dbReference>
<evidence type="ECO:0000259" key="1">
    <source>
        <dbReference type="PROSITE" id="PS50930"/>
    </source>
</evidence>
<protein>
    <submittedName>
        <fullName evidence="2">LytTR family transcriptional regulator DNA-binding domain-containing protein</fullName>
    </submittedName>
</protein>
<dbReference type="GO" id="GO:0003677">
    <property type="term" value="F:DNA binding"/>
    <property type="evidence" value="ECO:0007669"/>
    <property type="project" value="UniProtKB-KW"/>
</dbReference>
<dbReference type="SUPFAM" id="SSF54427">
    <property type="entry name" value="NTF2-like"/>
    <property type="match status" value="1"/>
</dbReference>